<dbReference type="HOGENOM" id="CLU_2671996_0_0_1"/>
<organism evidence="2 3">
    <name type="scientific">Pisolithus microcarpus 441</name>
    <dbReference type="NCBI Taxonomy" id="765257"/>
    <lineage>
        <taxon>Eukaryota</taxon>
        <taxon>Fungi</taxon>
        <taxon>Dikarya</taxon>
        <taxon>Basidiomycota</taxon>
        <taxon>Agaricomycotina</taxon>
        <taxon>Agaricomycetes</taxon>
        <taxon>Agaricomycetidae</taxon>
        <taxon>Boletales</taxon>
        <taxon>Sclerodermatineae</taxon>
        <taxon>Pisolithaceae</taxon>
        <taxon>Pisolithus</taxon>
    </lineage>
</organism>
<accession>A0A0C9YJW4</accession>
<evidence type="ECO:0000313" key="3">
    <source>
        <dbReference type="Proteomes" id="UP000054018"/>
    </source>
</evidence>
<feature type="compositionally biased region" description="Basic and acidic residues" evidence="1">
    <location>
        <begin position="7"/>
        <end position="24"/>
    </location>
</feature>
<sequence>MEETGEECSKSAPAEEHTIKHHETPGTQPLHSEISLPEVEIAAAPRVAEQKATEVSVDIWGYSNVATPQQPVATS</sequence>
<reference evidence="3" key="2">
    <citation type="submission" date="2015-01" db="EMBL/GenBank/DDBJ databases">
        <title>Evolutionary Origins and Diversification of the Mycorrhizal Mutualists.</title>
        <authorList>
            <consortium name="DOE Joint Genome Institute"/>
            <consortium name="Mycorrhizal Genomics Consortium"/>
            <person name="Kohler A."/>
            <person name="Kuo A."/>
            <person name="Nagy L.G."/>
            <person name="Floudas D."/>
            <person name="Copeland A."/>
            <person name="Barry K.W."/>
            <person name="Cichocki N."/>
            <person name="Veneault-Fourrey C."/>
            <person name="LaButti K."/>
            <person name="Lindquist E.A."/>
            <person name="Lipzen A."/>
            <person name="Lundell T."/>
            <person name="Morin E."/>
            <person name="Murat C."/>
            <person name="Riley R."/>
            <person name="Ohm R."/>
            <person name="Sun H."/>
            <person name="Tunlid A."/>
            <person name="Henrissat B."/>
            <person name="Grigoriev I.V."/>
            <person name="Hibbett D.S."/>
            <person name="Martin F."/>
        </authorList>
    </citation>
    <scope>NUCLEOTIDE SEQUENCE [LARGE SCALE GENOMIC DNA]</scope>
    <source>
        <strain evidence="3">441</strain>
    </source>
</reference>
<dbReference type="AlphaFoldDB" id="A0A0C9YJW4"/>
<feature type="region of interest" description="Disordered" evidence="1">
    <location>
        <begin position="1"/>
        <end position="31"/>
    </location>
</feature>
<evidence type="ECO:0000313" key="2">
    <source>
        <dbReference type="EMBL" id="KIK14094.1"/>
    </source>
</evidence>
<protein>
    <submittedName>
        <fullName evidence="2">Uncharacterized protein</fullName>
    </submittedName>
</protein>
<gene>
    <name evidence="2" type="ORF">PISMIDRAFT_17533</name>
</gene>
<dbReference type="Proteomes" id="UP000054018">
    <property type="component" value="Unassembled WGS sequence"/>
</dbReference>
<name>A0A0C9YJW4_9AGAM</name>
<proteinExistence type="predicted"/>
<evidence type="ECO:0000256" key="1">
    <source>
        <dbReference type="SAM" id="MobiDB-lite"/>
    </source>
</evidence>
<reference evidence="2 3" key="1">
    <citation type="submission" date="2014-04" db="EMBL/GenBank/DDBJ databases">
        <authorList>
            <consortium name="DOE Joint Genome Institute"/>
            <person name="Kuo A."/>
            <person name="Kohler A."/>
            <person name="Costa M.D."/>
            <person name="Nagy L.G."/>
            <person name="Floudas D."/>
            <person name="Copeland A."/>
            <person name="Barry K.W."/>
            <person name="Cichocki N."/>
            <person name="Veneault-Fourrey C."/>
            <person name="LaButti K."/>
            <person name="Lindquist E.A."/>
            <person name="Lipzen A."/>
            <person name="Lundell T."/>
            <person name="Morin E."/>
            <person name="Murat C."/>
            <person name="Sun H."/>
            <person name="Tunlid A."/>
            <person name="Henrissat B."/>
            <person name="Grigoriev I.V."/>
            <person name="Hibbett D.S."/>
            <person name="Martin F."/>
            <person name="Nordberg H.P."/>
            <person name="Cantor M.N."/>
            <person name="Hua S.X."/>
        </authorList>
    </citation>
    <scope>NUCLEOTIDE SEQUENCE [LARGE SCALE GENOMIC DNA]</scope>
    <source>
        <strain evidence="2 3">441</strain>
    </source>
</reference>
<dbReference type="EMBL" id="KN833955">
    <property type="protein sequence ID" value="KIK14094.1"/>
    <property type="molecule type" value="Genomic_DNA"/>
</dbReference>
<keyword evidence="3" id="KW-1185">Reference proteome</keyword>